<protein>
    <submittedName>
        <fullName evidence="2">Uncharacterized protein</fullName>
    </submittedName>
</protein>
<organism evidence="2 3">
    <name type="scientific">Rubroshorea leprosula</name>
    <dbReference type="NCBI Taxonomy" id="152421"/>
    <lineage>
        <taxon>Eukaryota</taxon>
        <taxon>Viridiplantae</taxon>
        <taxon>Streptophyta</taxon>
        <taxon>Embryophyta</taxon>
        <taxon>Tracheophyta</taxon>
        <taxon>Spermatophyta</taxon>
        <taxon>Magnoliopsida</taxon>
        <taxon>eudicotyledons</taxon>
        <taxon>Gunneridae</taxon>
        <taxon>Pentapetalae</taxon>
        <taxon>rosids</taxon>
        <taxon>malvids</taxon>
        <taxon>Malvales</taxon>
        <taxon>Dipterocarpaceae</taxon>
        <taxon>Rubroshorea</taxon>
    </lineage>
</organism>
<gene>
    <name evidence="2" type="ORF">SLEP1_g59240</name>
</gene>
<reference evidence="2 3" key="1">
    <citation type="journal article" date="2021" name="Commun. Biol.">
        <title>The genome of Shorea leprosula (Dipterocarpaceae) highlights the ecological relevance of drought in aseasonal tropical rainforests.</title>
        <authorList>
            <person name="Ng K.K.S."/>
            <person name="Kobayashi M.J."/>
            <person name="Fawcett J.A."/>
            <person name="Hatakeyama M."/>
            <person name="Paape T."/>
            <person name="Ng C.H."/>
            <person name="Ang C.C."/>
            <person name="Tnah L.H."/>
            <person name="Lee C.T."/>
            <person name="Nishiyama T."/>
            <person name="Sese J."/>
            <person name="O'Brien M.J."/>
            <person name="Copetti D."/>
            <person name="Mohd Noor M.I."/>
            <person name="Ong R.C."/>
            <person name="Putra M."/>
            <person name="Sireger I.Z."/>
            <person name="Indrioko S."/>
            <person name="Kosugi Y."/>
            <person name="Izuno A."/>
            <person name="Isagi Y."/>
            <person name="Lee S.L."/>
            <person name="Shimizu K.K."/>
        </authorList>
    </citation>
    <scope>NUCLEOTIDE SEQUENCE [LARGE SCALE GENOMIC DNA]</scope>
    <source>
        <strain evidence="2">214</strain>
    </source>
</reference>
<proteinExistence type="predicted"/>
<dbReference type="EMBL" id="BPVZ01000803">
    <property type="protein sequence ID" value="GKV52669.1"/>
    <property type="molecule type" value="Genomic_DNA"/>
</dbReference>
<sequence length="95" mass="10439">MVGLAKAYRSVGAGSRASYSGDTHSARSRHSLSYVLSACSAAESIQRFPDLIFTHKKLLQARSLTSPDAWPHRIMEQRIPTPRRGIDGDSQIAQN</sequence>
<dbReference type="Proteomes" id="UP001054252">
    <property type="component" value="Unassembled WGS sequence"/>
</dbReference>
<accession>A0AAV5MU82</accession>
<evidence type="ECO:0000256" key="1">
    <source>
        <dbReference type="SAM" id="MobiDB-lite"/>
    </source>
</evidence>
<evidence type="ECO:0000313" key="3">
    <source>
        <dbReference type="Proteomes" id="UP001054252"/>
    </source>
</evidence>
<comment type="caution">
    <text evidence="2">The sequence shown here is derived from an EMBL/GenBank/DDBJ whole genome shotgun (WGS) entry which is preliminary data.</text>
</comment>
<keyword evidence="3" id="KW-1185">Reference proteome</keyword>
<feature type="region of interest" description="Disordered" evidence="1">
    <location>
        <begin position="71"/>
        <end position="95"/>
    </location>
</feature>
<feature type="region of interest" description="Disordered" evidence="1">
    <location>
        <begin position="1"/>
        <end position="25"/>
    </location>
</feature>
<name>A0AAV5MU82_9ROSI</name>
<dbReference type="AlphaFoldDB" id="A0AAV5MU82"/>
<evidence type="ECO:0000313" key="2">
    <source>
        <dbReference type="EMBL" id="GKV52669.1"/>
    </source>
</evidence>